<dbReference type="AlphaFoldDB" id="A0AAN0JZ48"/>
<sequence>MNREKIYRCMHVFYIVQLMLSRSVQMLRDNLVENKILKAKATENIQLLQEKVSLKEEVESLKKALDKKNKMLTARIAEIESFKRLSGESKQEIEMLLEKISKISEEQNDKDESLKAATREKEITNSKLDEMSQLLEKERKESITKKEAMSLKEELDAKSKMLNASMTESDRFKRKAGLKVPDLDALRHTYDQAVTTACDAMNEIPSDDLKEFLYRDYPYFIHQLEHIDATYNILAVVRKRCSIINVSLLEDVAINFTVEKAITIIKEYKKHMHKFKSLRMFLNVELYSDTLFQCDKISFVVARDVDNCTLDDAQVLLNTVLCKELAPHVMIKEFECIKDHASFTIICSIPLQFFASLKEKVNVEETPEKKIKQISRNVFTLVN</sequence>
<dbReference type="RefSeq" id="XP_019862275.1">
    <property type="nucleotide sequence ID" value="XM_020006716.1"/>
</dbReference>
<reference evidence="2" key="2">
    <citation type="submission" date="2024-06" db="UniProtKB">
        <authorList>
            <consortium name="EnsemblMetazoa"/>
        </authorList>
    </citation>
    <scope>IDENTIFICATION</scope>
</reference>
<feature type="coiled-coil region" evidence="1">
    <location>
        <begin position="37"/>
        <end position="75"/>
    </location>
</feature>
<keyword evidence="1" id="KW-0175">Coiled coil</keyword>
<dbReference type="Proteomes" id="UP000007879">
    <property type="component" value="Unassembled WGS sequence"/>
</dbReference>
<keyword evidence="3" id="KW-1185">Reference proteome</keyword>
<feature type="coiled-coil region" evidence="1">
    <location>
        <begin position="114"/>
        <end position="141"/>
    </location>
</feature>
<name>A0AAN0JZ48_AMPQE</name>
<reference evidence="3" key="1">
    <citation type="journal article" date="2010" name="Nature">
        <title>The Amphimedon queenslandica genome and the evolution of animal complexity.</title>
        <authorList>
            <person name="Srivastava M."/>
            <person name="Simakov O."/>
            <person name="Chapman J."/>
            <person name="Fahey B."/>
            <person name="Gauthier M.E."/>
            <person name="Mitros T."/>
            <person name="Richards G.S."/>
            <person name="Conaco C."/>
            <person name="Dacre M."/>
            <person name="Hellsten U."/>
            <person name="Larroux C."/>
            <person name="Putnam N.H."/>
            <person name="Stanke M."/>
            <person name="Adamska M."/>
            <person name="Darling A."/>
            <person name="Degnan S.M."/>
            <person name="Oakley T.H."/>
            <person name="Plachetzki D.C."/>
            <person name="Zhai Y."/>
            <person name="Adamski M."/>
            <person name="Calcino A."/>
            <person name="Cummins S.F."/>
            <person name="Goodstein D.M."/>
            <person name="Harris C."/>
            <person name="Jackson D.J."/>
            <person name="Leys S.P."/>
            <person name="Shu S."/>
            <person name="Woodcroft B.J."/>
            <person name="Vervoort M."/>
            <person name="Kosik K.S."/>
            <person name="Manning G."/>
            <person name="Degnan B.M."/>
            <person name="Rokhsar D.S."/>
        </authorList>
    </citation>
    <scope>NUCLEOTIDE SEQUENCE [LARGE SCALE GENOMIC DNA]</scope>
</reference>
<organism evidence="2 3">
    <name type="scientific">Amphimedon queenslandica</name>
    <name type="common">Sponge</name>
    <dbReference type="NCBI Taxonomy" id="400682"/>
    <lineage>
        <taxon>Eukaryota</taxon>
        <taxon>Metazoa</taxon>
        <taxon>Porifera</taxon>
        <taxon>Demospongiae</taxon>
        <taxon>Heteroscleromorpha</taxon>
        <taxon>Haplosclerida</taxon>
        <taxon>Niphatidae</taxon>
        <taxon>Amphimedon</taxon>
    </lineage>
</organism>
<evidence type="ECO:0000313" key="2">
    <source>
        <dbReference type="EnsemblMetazoa" id="XP_019862275.1"/>
    </source>
</evidence>
<evidence type="ECO:0000256" key="1">
    <source>
        <dbReference type="SAM" id="Coils"/>
    </source>
</evidence>
<evidence type="ECO:0000313" key="3">
    <source>
        <dbReference type="Proteomes" id="UP000007879"/>
    </source>
</evidence>
<dbReference type="EnsemblMetazoa" id="XM_020006716.1">
    <property type="protein sequence ID" value="XP_019862275.1"/>
    <property type="gene ID" value="LOC109590853"/>
</dbReference>
<proteinExistence type="predicted"/>
<accession>A0AAN0JZ48</accession>
<dbReference type="KEGG" id="aqu:109590853"/>
<dbReference type="GeneID" id="109590853"/>
<protein>
    <submittedName>
        <fullName evidence="2">Uncharacterized protein</fullName>
    </submittedName>
</protein>